<feature type="transmembrane region" description="Helical" evidence="1">
    <location>
        <begin position="120"/>
        <end position="146"/>
    </location>
</feature>
<evidence type="ECO:0000313" key="2">
    <source>
        <dbReference type="EMBL" id="SCE69530.1"/>
    </source>
</evidence>
<keyword evidence="1" id="KW-0812">Transmembrane</keyword>
<feature type="transmembrane region" description="Helical" evidence="1">
    <location>
        <begin position="40"/>
        <end position="60"/>
    </location>
</feature>
<dbReference type="EMBL" id="LT607409">
    <property type="protein sequence ID" value="SCE69530.1"/>
    <property type="molecule type" value="Genomic_DNA"/>
</dbReference>
<reference evidence="3" key="1">
    <citation type="submission" date="2016-06" db="EMBL/GenBank/DDBJ databases">
        <authorList>
            <person name="Varghese N."/>
            <person name="Submissions Spin"/>
        </authorList>
    </citation>
    <scope>NUCLEOTIDE SEQUENCE [LARGE SCALE GENOMIC DNA]</scope>
    <source>
        <strain evidence="3">DSM 45160</strain>
    </source>
</reference>
<feature type="transmembrane region" description="Helical" evidence="1">
    <location>
        <begin position="12"/>
        <end position="34"/>
    </location>
</feature>
<dbReference type="AlphaFoldDB" id="A0A1C4UCX0"/>
<keyword evidence="1" id="KW-0472">Membrane</keyword>
<feature type="transmembrane region" description="Helical" evidence="1">
    <location>
        <begin position="81"/>
        <end position="100"/>
    </location>
</feature>
<evidence type="ECO:0000313" key="3">
    <source>
        <dbReference type="Proteomes" id="UP000198224"/>
    </source>
</evidence>
<evidence type="ECO:0000256" key="1">
    <source>
        <dbReference type="SAM" id="Phobius"/>
    </source>
</evidence>
<dbReference type="RefSeq" id="WP_088986270.1">
    <property type="nucleotide sequence ID" value="NZ_LT607409.1"/>
</dbReference>
<accession>A0A1C4UCX0</accession>
<sequence>MRWLRLYLRSRRVPLALGVATAVIVLAWVVSSAYTTATTINARTASLTIMLAVVALGATLNGADDALDRTASVNWPLRRAGHLLLAAAVVTALLSLSALTDVRYEPLALVLRNTAGLLGLTALGTALFGAALSWIAPLTWTLVAVLPFLGPSSDVRVQVASWLTQPVGTTAATACATVLAVTGLLAYALRGGPLRPATETAPDR</sequence>
<feature type="transmembrane region" description="Helical" evidence="1">
    <location>
        <begin position="167"/>
        <end position="189"/>
    </location>
</feature>
<protein>
    <recommendedName>
        <fullName evidence="4">ABC-2 family transporter protein</fullName>
    </recommendedName>
</protein>
<keyword evidence="3" id="KW-1185">Reference proteome</keyword>
<name>A0A1C4UCX0_9ACTN</name>
<evidence type="ECO:0008006" key="4">
    <source>
        <dbReference type="Google" id="ProtNLM"/>
    </source>
</evidence>
<dbReference type="Proteomes" id="UP000198224">
    <property type="component" value="Chromosome I"/>
</dbReference>
<keyword evidence="1" id="KW-1133">Transmembrane helix</keyword>
<organism evidence="2 3">
    <name type="scientific">Micromonospora chokoriensis</name>
    <dbReference type="NCBI Taxonomy" id="356851"/>
    <lineage>
        <taxon>Bacteria</taxon>
        <taxon>Bacillati</taxon>
        <taxon>Actinomycetota</taxon>
        <taxon>Actinomycetes</taxon>
        <taxon>Micromonosporales</taxon>
        <taxon>Micromonosporaceae</taxon>
        <taxon>Micromonospora</taxon>
    </lineage>
</organism>
<proteinExistence type="predicted"/>
<gene>
    <name evidence="2" type="ORF">GA0070612_0303</name>
</gene>